<name>A0A0A1DHU0_NOCSI</name>
<organism evidence="3 4">
    <name type="scientific">Nocardioides simplex</name>
    <name type="common">Arthrobacter simplex</name>
    <dbReference type="NCBI Taxonomy" id="2045"/>
    <lineage>
        <taxon>Bacteria</taxon>
        <taxon>Bacillati</taxon>
        <taxon>Actinomycetota</taxon>
        <taxon>Actinomycetes</taxon>
        <taxon>Propionibacteriales</taxon>
        <taxon>Nocardioidaceae</taxon>
        <taxon>Pimelobacter</taxon>
    </lineage>
</organism>
<dbReference type="KEGG" id="psim:KR76_09055"/>
<gene>
    <name evidence="3" type="ORF">KR76_09055</name>
</gene>
<evidence type="ECO:0000313" key="4">
    <source>
        <dbReference type="Proteomes" id="UP000030300"/>
    </source>
</evidence>
<accession>A0A0A1DHU0</accession>
<dbReference type="PROSITE" id="PS51257">
    <property type="entry name" value="PROKAR_LIPOPROTEIN"/>
    <property type="match status" value="1"/>
</dbReference>
<proteinExistence type="predicted"/>
<sequence>MRAALGTLAVLTLLATAGCSGGDDEPAADPTGAASDPASSGSGQPADVCAVVTDEQAADWAGAVRTVKPQSELSGALHCAVDTELGDPISIEWDLHPSAEKLDRVLSTELQPGLATAQVDLDGTTVTEATGKFAAWTYAQEFVPLDEGTLVVEVFAHRDHVAAGTPQRLRTIARELASSYLAVPGLSIDLPG</sequence>
<feature type="signal peptide" evidence="2">
    <location>
        <begin position="1"/>
        <end position="22"/>
    </location>
</feature>
<keyword evidence="4" id="KW-1185">Reference proteome</keyword>
<dbReference type="HOGENOM" id="CLU_1413895_0_0_11"/>
<dbReference type="RefSeq" id="WP_038677834.1">
    <property type="nucleotide sequence ID" value="NZ_BJMC01000008.1"/>
</dbReference>
<dbReference type="AlphaFoldDB" id="A0A0A1DHU0"/>
<dbReference type="GeneID" id="96609052"/>
<evidence type="ECO:0000256" key="1">
    <source>
        <dbReference type="SAM" id="MobiDB-lite"/>
    </source>
</evidence>
<feature type="region of interest" description="Disordered" evidence="1">
    <location>
        <begin position="21"/>
        <end position="46"/>
    </location>
</feature>
<feature type="compositionally biased region" description="Low complexity" evidence="1">
    <location>
        <begin position="28"/>
        <end position="46"/>
    </location>
</feature>
<protein>
    <submittedName>
        <fullName evidence="3">Uncharacterized protein</fullName>
    </submittedName>
</protein>
<feature type="chain" id="PRO_5010410075" evidence="2">
    <location>
        <begin position="23"/>
        <end position="192"/>
    </location>
</feature>
<reference evidence="3 4" key="1">
    <citation type="journal article" date="2015" name="Genome Announc.">
        <title>Complete Genome Sequence of Steroid-Transforming Nocardioides simplex VKM Ac-2033D.</title>
        <authorList>
            <person name="Shtratnikova V.Y."/>
            <person name="Schelkunov M.I."/>
            <person name="Pekov Y.A."/>
            <person name="Fokina V.V."/>
            <person name="Logacheva M.D."/>
            <person name="Sokolov S.L."/>
            <person name="Bragin E.Y."/>
            <person name="Ashapkin V.V."/>
            <person name="Donova M.V."/>
        </authorList>
    </citation>
    <scope>NUCLEOTIDE SEQUENCE [LARGE SCALE GENOMIC DNA]</scope>
    <source>
        <strain evidence="3 4">VKM Ac-2033D</strain>
    </source>
</reference>
<dbReference type="EMBL" id="CP009896">
    <property type="protein sequence ID" value="AIY16874.1"/>
    <property type="molecule type" value="Genomic_DNA"/>
</dbReference>
<evidence type="ECO:0000256" key="2">
    <source>
        <dbReference type="SAM" id="SignalP"/>
    </source>
</evidence>
<keyword evidence="2" id="KW-0732">Signal</keyword>
<evidence type="ECO:0000313" key="3">
    <source>
        <dbReference type="EMBL" id="AIY16874.1"/>
    </source>
</evidence>
<dbReference type="Proteomes" id="UP000030300">
    <property type="component" value="Chromosome"/>
</dbReference>
<dbReference type="STRING" id="2045.KR76_09055"/>